<evidence type="ECO:0000313" key="1">
    <source>
        <dbReference type="EMBL" id="MBX67409.1"/>
    </source>
</evidence>
<sequence length="52" mass="6221">MYFNCNASESCELRIGFHIIWFLPKNLDFLAILFAVRIRHIFCIWALKKMSV</sequence>
<accession>A0A2P2QK84</accession>
<protein>
    <submittedName>
        <fullName evidence="1">Uncharacterized protein</fullName>
    </submittedName>
</protein>
<dbReference type="AlphaFoldDB" id="A0A2P2QK84"/>
<reference evidence="1" key="1">
    <citation type="submission" date="2018-02" db="EMBL/GenBank/DDBJ databases">
        <title>Rhizophora mucronata_Transcriptome.</title>
        <authorList>
            <person name="Meera S.P."/>
            <person name="Sreeshan A."/>
            <person name="Augustine A."/>
        </authorList>
    </citation>
    <scope>NUCLEOTIDE SEQUENCE</scope>
    <source>
        <tissue evidence="1">Leaf</tissue>
    </source>
</reference>
<dbReference type="EMBL" id="GGEC01086925">
    <property type="protein sequence ID" value="MBX67409.1"/>
    <property type="molecule type" value="Transcribed_RNA"/>
</dbReference>
<name>A0A2P2QK84_RHIMU</name>
<organism evidence="1">
    <name type="scientific">Rhizophora mucronata</name>
    <name type="common">Asiatic mangrove</name>
    <dbReference type="NCBI Taxonomy" id="61149"/>
    <lineage>
        <taxon>Eukaryota</taxon>
        <taxon>Viridiplantae</taxon>
        <taxon>Streptophyta</taxon>
        <taxon>Embryophyta</taxon>
        <taxon>Tracheophyta</taxon>
        <taxon>Spermatophyta</taxon>
        <taxon>Magnoliopsida</taxon>
        <taxon>eudicotyledons</taxon>
        <taxon>Gunneridae</taxon>
        <taxon>Pentapetalae</taxon>
        <taxon>rosids</taxon>
        <taxon>fabids</taxon>
        <taxon>Malpighiales</taxon>
        <taxon>Rhizophoraceae</taxon>
        <taxon>Rhizophora</taxon>
    </lineage>
</organism>
<proteinExistence type="predicted"/>